<dbReference type="Proteomes" id="UP000466396">
    <property type="component" value="Chromosome"/>
</dbReference>
<evidence type="ECO:0000313" key="1">
    <source>
        <dbReference type="EMBL" id="BBX95088.1"/>
    </source>
</evidence>
<accession>A0A1X1YV00</accession>
<protein>
    <submittedName>
        <fullName evidence="1">Uncharacterized protein</fullName>
    </submittedName>
</protein>
<evidence type="ECO:0000313" key="2">
    <source>
        <dbReference type="Proteomes" id="UP000466396"/>
    </source>
</evidence>
<dbReference type="KEGG" id="mlj:MLAC_03820"/>
<dbReference type="AlphaFoldDB" id="A0A1X1YV00"/>
<proteinExistence type="predicted"/>
<name>A0A1X1YV00_9MYCO</name>
<gene>
    <name evidence="1" type="ORF">MLAC_03820</name>
</gene>
<dbReference type="EMBL" id="AP022581">
    <property type="protein sequence ID" value="BBX95088.1"/>
    <property type="molecule type" value="Genomic_DNA"/>
</dbReference>
<reference evidence="1 2" key="1">
    <citation type="journal article" date="2019" name="Emerg. Microbes Infect.">
        <title>Comprehensive subspecies identification of 175 nontuberculous mycobacteria species based on 7547 genomic profiles.</title>
        <authorList>
            <person name="Matsumoto Y."/>
            <person name="Kinjo T."/>
            <person name="Motooka D."/>
            <person name="Nabeya D."/>
            <person name="Jung N."/>
            <person name="Uechi K."/>
            <person name="Horii T."/>
            <person name="Iida T."/>
            <person name="Fujita J."/>
            <person name="Nakamura S."/>
        </authorList>
    </citation>
    <scope>NUCLEOTIDE SEQUENCE [LARGE SCALE GENOMIC DNA]</scope>
    <source>
        <strain evidence="1 2">JCM 15657</strain>
    </source>
</reference>
<organism evidence="1 2">
    <name type="scientific">Mycobacterium lacus</name>
    <dbReference type="NCBI Taxonomy" id="169765"/>
    <lineage>
        <taxon>Bacteria</taxon>
        <taxon>Bacillati</taxon>
        <taxon>Actinomycetota</taxon>
        <taxon>Actinomycetes</taxon>
        <taxon>Mycobacteriales</taxon>
        <taxon>Mycobacteriaceae</taxon>
        <taxon>Mycobacterium</taxon>
    </lineage>
</organism>
<sequence>MSDDANGAVSGCIDPDKAHCLINRCVIFPMWSTWVLAVSLVIHIISGVCAHLLAADDDAA</sequence>
<keyword evidence="2" id="KW-1185">Reference proteome</keyword>